<name>A0ABR4LFF2_9EURO</name>
<keyword evidence="5" id="KW-0732">Signal</keyword>
<evidence type="ECO:0000256" key="5">
    <source>
        <dbReference type="SAM" id="SignalP"/>
    </source>
</evidence>
<comment type="subcellular location">
    <subcellularLocation>
        <location evidence="4">Spore wall</location>
    </subcellularLocation>
</comment>
<comment type="caution">
    <text evidence="6">The sequence shown here is derived from an EMBL/GenBank/DDBJ whole genome shotgun (WGS) entry which is preliminary data.</text>
</comment>
<dbReference type="RefSeq" id="XP_070882248.1">
    <property type="nucleotide sequence ID" value="XM_071030169.1"/>
</dbReference>
<keyword evidence="7" id="KW-1185">Reference proteome</keyword>
<sequence>MHFTLPTILLAAATAVNALPEAAQKMNKLATSSAFRAQAESAKCDVGAISCCNAATETKNDGLLTGLLGGGLIRSLSGVDGSACAKASLIDELGLLSLIDHTETGPVCKNIVACCPEGTKTVCLCRPSFKSTS</sequence>
<evidence type="ECO:0000256" key="1">
    <source>
        <dbReference type="ARBA" id="ARBA00022969"/>
    </source>
</evidence>
<gene>
    <name evidence="6" type="ORF">BJX67DRAFT_364306</name>
</gene>
<reference evidence="6 7" key="1">
    <citation type="submission" date="2024-07" db="EMBL/GenBank/DDBJ databases">
        <title>Section-level genome sequencing and comparative genomics of Aspergillus sections Usti and Cavernicolus.</title>
        <authorList>
            <consortium name="Lawrence Berkeley National Laboratory"/>
            <person name="Nybo J.L."/>
            <person name="Vesth T.C."/>
            <person name="Theobald S."/>
            <person name="Frisvad J.C."/>
            <person name="Larsen T.O."/>
            <person name="Kjaerboelling I."/>
            <person name="Rothschild-Mancinelli K."/>
            <person name="Lyhne E.K."/>
            <person name="Kogle M.E."/>
            <person name="Barry K."/>
            <person name="Clum A."/>
            <person name="Na H."/>
            <person name="Ledsgaard L."/>
            <person name="Lin J."/>
            <person name="Lipzen A."/>
            <person name="Kuo A."/>
            <person name="Riley R."/>
            <person name="Mondo S."/>
            <person name="Labutti K."/>
            <person name="Haridas S."/>
            <person name="Pangalinan J."/>
            <person name="Salamov A.A."/>
            <person name="Simmons B.A."/>
            <person name="Magnuson J.K."/>
            <person name="Chen J."/>
            <person name="Drula E."/>
            <person name="Henrissat B."/>
            <person name="Wiebenga A."/>
            <person name="Lubbers R.J."/>
            <person name="Gomes A.C."/>
            <person name="Macurrencykelacurrency M.R."/>
            <person name="Stajich J."/>
            <person name="Grigoriev I.V."/>
            <person name="Mortensen U.H."/>
            <person name="De Vries R.P."/>
            <person name="Baker S.E."/>
            <person name="Andersen M.R."/>
        </authorList>
    </citation>
    <scope>NUCLEOTIDE SEQUENCE [LARGE SCALE GENOMIC DNA]</scope>
    <source>
        <strain evidence="6 7">CBS 449.75</strain>
    </source>
</reference>
<dbReference type="GeneID" id="98145241"/>
<accession>A0ABR4LFF2</accession>
<evidence type="ECO:0000256" key="2">
    <source>
        <dbReference type="ARBA" id="ARBA00023157"/>
    </source>
</evidence>
<dbReference type="SMART" id="SM00075">
    <property type="entry name" value="HYDRO"/>
    <property type="match status" value="1"/>
</dbReference>
<evidence type="ECO:0000313" key="7">
    <source>
        <dbReference type="Proteomes" id="UP001610432"/>
    </source>
</evidence>
<proteinExistence type="predicted"/>
<protein>
    <submittedName>
        <fullName evidence="6">Spore-wall fungal hydrophobin dewA</fullName>
    </submittedName>
</protein>
<feature type="chain" id="PRO_5045595728" evidence="5">
    <location>
        <begin position="19"/>
        <end position="133"/>
    </location>
</feature>
<feature type="signal peptide" evidence="5">
    <location>
        <begin position="1"/>
        <end position="18"/>
    </location>
</feature>
<evidence type="ECO:0000313" key="6">
    <source>
        <dbReference type="EMBL" id="KAL2863269.1"/>
    </source>
</evidence>
<dbReference type="InterPro" id="IPR001338">
    <property type="entry name" value="Class_I_Hydrophobin"/>
</dbReference>
<organism evidence="6 7">
    <name type="scientific">Aspergillus lucknowensis</name>
    <dbReference type="NCBI Taxonomy" id="176173"/>
    <lineage>
        <taxon>Eukaryota</taxon>
        <taxon>Fungi</taxon>
        <taxon>Dikarya</taxon>
        <taxon>Ascomycota</taxon>
        <taxon>Pezizomycotina</taxon>
        <taxon>Eurotiomycetes</taxon>
        <taxon>Eurotiomycetidae</taxon>
        <taxon>Eurotiales</taxon>
        <taxon>Aspergillaceae</taxon>
        <taxon>Aspergillus</taxon>
        <taxon>Aspergillus subgen. Nidulantes</taxon>
    </lineage>
</organism>
<keyword evidence="1" id="KW-0749">Sporulation</keyword>
<keyword evidence="2" id="KW-1015">Disulfide bond</keyword>
<dbReference type="Proteomes" id="UP001610432">
    <property type="component" value="Unassembled WGS sequence"/>
</dbReference>
<keyword evidence="3" id="KW-0183">Conidiation</keyword>
<evidence type="ECO:0000256" key="4">
    <source>
        <dbReference type="ARBA" id="ARBA00093443"/>
    </source>
</evidence>
<evidence type="ECO:0000256" key="3">
    <source>
        <dbReference type="ARBA" id="ARBA00023321"/>
    </source>
</evidence>
<dbReference type="EMBL" id="JBFXLQ010000054">
    <property type="protein sequence ID" value="KAL2863269.1"/>
    <property type="molecule type" value="Genomic_DNA"/>
</dbReference>